<proteinExistence type="predicted"/>
<evidence type="ECO:0000313" key="2">
    <source>
        <dbReference type="Proteomes" id="UP001418637"/>
    </source>
</evidence>
<dbReference type="EMBL" id="JBBYXI010000010">
    <property type="protein sequence ID" value="MEN3931775.1"/>
    <property type="molecule type" value="Genomic_DNA"/>
</dbReference>
<accession>A0ABV0BQG1</accession>
<protein>
    <submittedName>
        <fullName evidence="1">Uncharacterized protein</fullName>
    </submittedName>
</protein>
<dbReference type="RefSeq" id="WP_346337822.1">
    <property type="nucleotide sequence ID" value="NZ_JBBYXI010000010.1"/>
</dbReference>
<sequence>MLGFKSNSCASIILNGIETIQMMRQGQAYYARSAPLNLKQQFELLIPVK</sequence>
<reference evidence="1 2" key="1">
    <citation type="submission" date="2024-04" db="EMBL/GenBank/DDBJ databases">
        <title>A novel species isolated from cricket.</title>
        <authorList>
            <person name="Wang H.-C."/>
        </authorList>
    </citation>
    <scope>NUCLEOTIDE SEQUENCE [LARGE SCALE GENOMIC DNA]</scope>
    <source>
        <strain evidence="1 2">WL0021</strain>
    </source>
</reference>
<comment type="caution">
    <text evidence="1">The sequence shown here is derived from an EMBL/GenBank/DDBJ whole genome shotgun (WGS) entry which is preliminary data.</text>
</comment>
<organism evidence="1 2">
    <name type="scientific">Hohaiivirga grylli</name>
    <dbReference type="NCBI Taxonomy" id="3133970"/>
    <lineage>
        <taxon>Bacteria</taxon>
        <taxon>Pseudomonadati</taxon>
        <taxon>Pseudomonadota</taxon>
        <taxon>Alphaproteobacteria</taxon>
        <taxon>Hyphomicrobiales</taxon>
        <taxon>Methylobacteriaceae</taxon>
        <taxon>Hohaiivirga</taxon>
    </lineage>
</organism>
<evidence type="ECO:0000313" key="1">
    <source>
        <dbReference type="EMBL" id="MEN3931775.1"/>
    </source>
</evidence>
<name>A0ABV0BQG1_9HYPH</name>
<gene>
    <name evidence="1" type="ORF">WJT86_11990</name>
</gene>
<keyword evidence="2" id="KW-1185">Reference proteome</keyword>
<dbReference type="Proteomes" id="UP001418637">
    <property type="component" value="Unassembled WGS sequence"/>
</dbReference>